<protein>
    <submittedName>
        <fullName evidence="1">Uncharacterized protein</fullName>
    </submittedName>
</protein>
<evidence type="ECO:0000313" key="1">
    <source>
        <dbReference type="EMBL" id="RZB40989.1"/>
    </source>
</evidence>
<accession>A0A482VDG9</accession>
<dbReference type="EMBL" id="QDEB01114182">
    <property type="protein sequence ID" value="RZB40989.1"/>
    <property type="molecule type" value="Genomic_DNA"/>
</dbReference>
<reference evidence="1 2" key="1">
    <citation type="submission" date="2017-03" db="EMBL/GenBank/DDBJ databases">
        <title>Genome of the blue death feigning beetle - Asbolus verrucosus.</title>
        <authorList>
            <person name="Rider S.D."/>
        </authorList>
    </citation>
    <scope>NUCLEOTIDE SEQUENCE [LARGE SCALE GENOMIC DNA]</scope>
    <source>
        <strain evidence="1">Butters</strain>
        <tissue evidence="1">Head and leg muscle</tissue>
    </source>
</reference>
<comment type="caution">
    <text evidence="1">The sequence shown here is derived from an EMBL/GenBank/DDBJ whole genome shotgun (WGS) entry which is preliminary data.</text>
</comment>
<gene>
    <name evidence="1" type="ORF">BDFB_005837</name>
</gene>
<proteinExistence type="predicted"/>
<dbReference type="AlphaFoldDB" id="A0A482VDG9"/>
<organism evidence="1 2">
    <name type="scientific">Asbolus verrucosus</name>
    <name type="common">Desert ironclad beetle</name>
    <dbReference type="NCBI Taxonomy" id="1661398"/>
    <lineage>
        <taxon>Eukaryota</taxon>
        <taxon>Metazoa</taxon>
        <taxon>Ecdysozoa</taxon>
        <taxon>Arthropoda</taxon>
        <taxon>Hexapoda</taxon>
        <taxon>Insecta</taxon>
        <taxon>Pterygota</taxon>
        <taxon>Neoptera</taxon>
        <taxon>Endopterygota</taxon>
        <taxon>Coleoptera</taxon>
        <taxon>Polyphaga</taxon>
        <taxon>Cucujiformia</taxon>
        <taxon>Tenebrionidae</taxon>
        <taxon>Pimeliinae</taxon>
        <taxon>Asbolus</taxon>
    </lineage>
</organism>
<dbReference type="Proteomes" id="UP000292052">
    <property type="component" value="Unassembled WGS sequence"/>
</dbReference>
<keyword evidence="2" id="KW-1185">Reference proteome</keyword>
<sequence length="130" mass="14919">MTPYKCGSVSTSPPCYIVPDYAKNILTKDFDYSELINSHLIRNAKLTLTFISVEIKIIFVVDCLVNLQRKVKEKCQREEAVDIKEFFECFTMGIIRSCTFDLKSLVKVLKMEIALEEVSDFFLKTVGDIC</sequence>
<name>A0A482VDG9_ASBVE</name>
<evidence type="ECO:0000313" key="2">
    <source>
        <dbReference type="Proteomes" id="UP000292052"/>
    </source>
</evidence>